<organism evidence="1 2">
    <name type="scientific">Microbacterium phage Pajaza</name>
    <dbReference type="NCBI Taxonomy" id="2099443"/>
    <lineage>
        <taxon>Viruses</taxon>
        <taxon>Duplodnaviria</taxon>
        <taxon>Heunggongvirae</taxon>
        <taxon>Uroviricota</taxon>
        <taxon>Caudoviricetes</taxon>
        <taxon>Pikminvirus</taxon>
        <taxon>Pikminvirus pikmin</taxon>
    </lineage>
</organism>
<protein>
    <submittedName>
        <fullName evidence="1">Minor tail protein</fullName>
    </submittedName>
</protein>
<gene>
    <name evidence="1" type="primary">17</name>
    <name evidence="1" type="ORF">PBI_PAJAZA_17</name>
</gene>
<sequence length="259" mass="28010">MSFKIGSFDSDSIEGFKAILDSWPVLPVELQLDELPAGDGSLYYASRMTETEWKFNLELTGSSLTDVLAKADAISAALNPKLRGGLEDFTPNPLEGWTWQGILGDTIEWERDKVLWFSEQGVSRLSGTLVVVTPNPHGYVISPAETLATAGAMSLPNTGNTQSYPTVEFRGVLNSAQYLSFGGVRIYGPLTSAQTLVADFENLEFFIKTTSSGAKVANIADRLENFNRLPISPGGRSFAVSVSGGTFTQAVGRVNSRRI</sequence>
<evidence type="ECO:0000313" key="1">
    <source>
        <dbReference type="EMBL" id="AVJ51008.1"/>
    </source>
</evidence>
<accession>A0A2P1CIJ5</accession>
<dbReference type="Proteomes" id="UP000241138">
    <property type="component" value="Segment"/>
</dbReference>
<proteinExistence type="predicted"/>
<name>A0A2P1CIJ5_9CAUD</name>
<reference evidence="1 2" key="1">
    <citation type="submission" date="2018-02" db="EMBL/GenBank/DDBJ databases">
        <authorList>
            <person name="Zacj K.M."/>
            <person name="Aull H.G."/>
            <person name="Garlena R.A."/>
            <person name="Russell D.A."/>
            <person name="Pope W.H."/>
            <person name="Jacobs-Sera D."/>
            <person name="Hatfull G.F."/>
        </authorList>
    </citation>
    <scope>NUCLEOTIDE SEQUENCE [LARGE SCALE GENOMIC DNA]</scope>
</reference>
<evidence type="ECO:0000313" key="2">
    <source>
        <dbReference type="Proteomes" id="UP000241138"/>
    </source>
</evidence>
<dbReference type="EMBL" id="MG944216">
    <property type="protein sequence ID" value="AVJ51008.1"/>
    <property type="molecule type" value="Genomic_DNA"/>
</dbReference>